<accession>A0A4V3UQT9</accession>
<evidence type="ECO:0000313" key="2">
    <source>
        <dbReference type="Proteomes" id="UP000308092"/>
    </source>
</evidence>
<protein>
    <submittedName>
        <fullName evidence="1">Uncharacterized protein</fullName>
    </submittedName>
</protein>
<dbReference type="EMBL" id="SOSA01000003">
    <property type="protein sequence ID" value="THD00321.1"/>
    <property type="molecule type" value="Genomic_DNA"/>
</dbReference>
<evidence type="ECO:0000313" key="1">
    <source>
        <dbReference type="EMBL" id="THD00321.1"/>
    </source>
</evidence>
<organism evidence="1 2">
    <name type="scientific">Aspergillus tanneri</name>
    <dbReference type="NCBI Taxonomy" id="1220188"/>
    <lineage>
        <taxon>Eukaryota</taxon>
        <taxon>Fungi</taxon>
        <taxon>Dikarya</taxon>
        <taxon>Ascomycota</taxon>
        <taxon>Pezizomycotina</taxon>
        <taxon>Eurotiomycetes</taxon>
        <taxon>Eurotiomycetidae</taxon>
        <taxon>Eurotiales</taxon>
        <taxon>Aspergillaceae</taxon>
        <taxon>Aspergillus</taxon>
        <taxon>Aspergillus subgen. Circumdati</taxon>
    </lineage>
</organism>
<gene>
    <name evidence="1" type="ORF">EYZ11_000214</name>
</gene>
<dbReference type="Proteomes" id="UP000308092">
    <property type="component" value="Unassembled WGS sequence"/>
</dbReference>
<name>A0A4V3UQT9_9EURO</name>
<sequence>MPNSGFTSVWGALCAYPARNWVPFGALAWYRLNPEKRWQLLAIATSIRTSAPPGICFQGKDTVLMETSEVTAAVVPVSITINGHAVRDPHCLRYYPSNLGRVTCQTNNPNIAAITFAESDFFTKKIN</sequence>
<dbReference type="AlphaFoldDB" id="A0A4V3UQT9"/>
<proteinExistence type="predicted"/>
<dbReference type="VEuPathDB" id="FungiDB:EYZ11_000214"/>
<keyword evidence="2" id="KW-1185">Reference proteome</keyword>
<comment type="caution">
    <text evidence="1">The sequence shown here is derived from an EMBL/GenBank/DDBJ whole genome shotgun (WGS) entry which is preliminary data.</text>
</comment>
<reference evidence="1 2" key="1">
    <citation type="submission" date="2019-03" db="EMBL/GenBank/DDBJ databases">
        <title>The genome sequence of a newly discovered highly antifungal drug resistant Aspergillus species, Aspergillus tanneri NIH 1004.</title>
        <authorList>
            <person name="Mounaud S."/>
            <person name="Singh I."/>
            <person name="Joardar V."/>
            <person name="Pakala S."/>
            <person name="Pakala S."/>
            <person name="Venepally P."/>
            <person name="Hoover J."/>
            <person name="Nierman W."/>
            <person name="Chung J."/>
            <person name="Losada L."/>
        </authorList>
    </citation>
    <scope>NUCLEOTIDE SEQUENCE [LARGE SCALE GENOMIC DNA]</scope>
    <source>
        <strain evidence="1 2">NIH1004</strain>
    </source>
</reference>
<dbReference type="STRING" id="1220188.A0A4V3UQT9"/>